<proteinExistence type="predicted"/>
<dbReference type="PANTHER" id="PTHR43278">
    <property type="entry name" value="NAD(P)H-DEPENDENT FMN-CONTAINING OXIDOREDUCTASE YWQN-RELATED"/>
    <property type="match status" value="1"/>
</dbReference>
<dbReference type="Gene3D" id="3.40.50.360">
    <property type="match status" value="1"/>
</dbReference>
<dbReference type="InterPro" id="IPR051796">
    <property type="entry name" value="ISF_SsuE-like"/>
</dbReference>
<name>A0A257LUQ0_UNCW3</name>
<dbReference type="InterPro" id="IPR005025">
    <property type="entry name" value="FMN_Rdtase-like_dom"/>
</dbReference>
<evidence type="ECO:0000313" key="5">
    <source>
        <dbReference type="Proteomes" id="UP000216312"/>
    </source>
</evidence>
<reference evidence="5" key="1">
    <citation type="submission" date="2017-07" db="EMBL/GenBank/DDBJ databases">
        <title>Novel pathways for hydrocarbon cycling and metabolic interdependencies in hydrothermal sediment communities.</title>
        <authorList>
            <person name="Dombrowski N."/>
            <person name="Seitz K."/>
            <person name="Teske A."/>
            <person name="Baker B."/>
        </authorList>
    </citation>
    <scope>NUCLEOTIDE SEQUENCE [LARGE SCALE GENOMIC DNA]</scope>
</reference>
<dbReference type="Proteomes" id="UP000216312">
    <property type="component" value="Unassembled WGS sequence"/>
</dbReference>
<dbReference type="Pfam" id="PF03358">
    <property type="entry name" value="FMN_red"/>
    <property type="match status" value="1"/>
</dbReference>
<dbReference type="SUPFAM" id="SSF52218">
    <property type="entry name" value="Flavoproteins"/>
    <property type="match status" value="1"/>
</dbReference>
<evidence type="ECO:0000313" key="4">
    <source>
        <dbReference type="EMBL" id="OYV03377.1"/>
    </source>
</evidence>
<keyword evidence="1" id="KW-0285">Flavoprotein</keyword>
<dbReference type="InterPro" id="IPR029039">
    <property type="entry name" value="Flavoprotein-like_sf"/>
</dbReference>
<dbReference type="PANTHER" id="PTHR43278:SF1">
    <property type="entry name" value="IRON-SULFUR FLAVOPROTEIN MJ1083"/>
    <property type="match status" value="1"/>
</dbReference>
<feature type="domain" description="NADPH-dependent FMN reductase-like" evidence="3">
    <location>
        <begin position="3"/>
        <end position="154"/>
    </location>
</feature>
<dbReference type="AlphaFoldDB" id="A0A257LUQ0"/>
<keyword evidence="2" id="KW-0288">FMN</keyword>
<evidence type="ECO:0000259" key="3">
    <source>
        <dbReference type="Pfam" id="PF03358"/>
    </source>
</evidence>
<dbReference type="GO" id="GO:0016491">
    <property type="term" value="F:oxidoreductase activity"/>
    <property type="evidence" value="ECO:0007669"/>
    <property type="project" value="InterPro"/>
</dbReference>
<sequence length="201" mass="22404">MGKALVINGSPRKDGITMELARVVIETIEESGYEVEILHLVDCDIHPCKGCGSEDPKKCTRRTCTSDDLRDDMVWIFEKILEADILIFVTPVYWYAMSGMMKNLIDRLTALENEGKLLDGKVGGIVVTGTEDGAMQTILGLMGTLNDMGLLFPPYGFTYSIGFEDVTKDREAVHYATLVGKNVVKLCELTKGKKWWVDFNP</sequence>
<comment type="caution">
    <text evidence="4">The sequence shown here is derived from an EMBL/GenBank/DDBJ whole genome shotgun (WGS) entry which is preliminary data.</text>
</comment>
<accession>A0A257LUQ0</accession>
<protein>
    <submittedName>
        <fullName evidence="4">NADPH-dependent FMN reductase</fullName>
    </submittedName>
</protein>
<evidence type="ECO:0000256" key="1">
    <source>
        <dbReference type="ARBA" id="ARBA00022630"/>
    </source>
</evidence>
<gene>
    <name evidence="4" type="ORF">CGW93_00975</name>
</gene>
<evidence type="ECO:0000256" key="2">
    <source>
        <dbReference type="ARBA" id="ARBA00022643"/>
    </source>
</evidence>
<dbReference type="EMBL" id="NMUJ01000007">
    <property type="protein sequence ID" value="OYV03377.1"/>
    <property type="molecule type" value="Genomic_DNA"/>
</dbReference>
<organism evidence="4 5">
    <name type="scientific">candidate division WOR-3 bacterium 4484_18</name>
    <dbReference type="NCBI Taxonomy" id="2020626"/>
    <lineage>
        <taxon>Bacteria</taxon>
        <taxon>Bacteria division WOR-3</taxon>
    </lineage>
</organism>